<evidence type="ECO:0000313" key="2">
    <source>
        <dbReference type="EMBL" id="EDW40055.1"/>
    </source>
</evidence>
<feature type="compositionally biased region" description="Low complexity" evidence="1">
    <location>
        <begin position="38"/>
        <end position="50"/>
    </location>
</feature>
<proteinExistence type="predicted"/>
<gene>
    <name evidence="2" type="primary">Dper\GL18122</name>
    <name evidence="2" type="ORF">Dper_GL18122</name>
</gene>
<evidence type="ECO:0000313" key="3">
    <source>
        <dbReference type="Proteomes" id="UP000008744"/>
    </source>
</evidence>
<name>B4HC24_DROPE</name>
<reference evidence="2 3" key="1">
    <citation type="journal article" date="2007" name="Nature">
        <title>Evolution of genes and genomes on the Drosophila phylogeny.</title>
        <authorList>
            <consortium name="Drosophila 12 Genomes Consortium"/>
            <person name="Clark A.G."/>
            <person name="Eisen M.B."/>
            <person name="Smith D.R."/>
            <person name="Bergman C.M."/>
            <person name="Oliver B."/>
            <person name="Markow T.A."/>
            <person name="Kaufman T.C."/>
            <person name="Kellis M."/>
            <person name="Gelbart W."/>
            <person name="Iyer V.N."/>
            <person name="Pollard D.A."/>
            <person name="Sackton T.B."/>
            <person name="Larracuente A.M."/>
            <person name="Singh N.D."/>
            <person name="Abad J.P."/>
            <person name="Abt D.N."/>
            <person name="Adryan B."/>
            <person name="Aguade M."/>
            <person name="Akashi H."/>
            <person name="Anderson W.W."/>
            <person name="Aquadro C.F."/>
            <person name="Ardell D.H."/>
            <person name="Arguello R."/>
            <person name="Artieri C.G."/>
            <person name="Barbash D.A."/>
            <person name="Barker D."/>
            <person name="Barsanti P."/>
            <person name="Batterham P."/>
            <person name="Batzoglou S."/>
            <person name="Begun D."/>
            <person name="Bhutkar A."/>
            <person name="Blanco E."/>
            <person name="Bosak S.A."/>
            <person name="Bradley R.K."/>
            <person name="Brand A.D."/>
            <person name="Brent M.R."/>
            <person name="Brooks A.N."/>
            <person name="Brown R.H."/>
            <person name="Butlin R.K."/>
            <person name="Caggese C."/>
            <person name="Calvi B.R."/>
            <person name="Bernardo de Carvalho A."/>
            <person name="Caspi A."/>
            <person name="Castrezana S."/>
            <person name="Celniker S.E."/>
            <person name="Chang J.L."/>
            <person name="Chapple C."/>
            <person name="Chatterji S."/>
            <person name="Chinwalla A."/>
            <person name="Civetta A."/>
            <person name="Clifton S.W."/>
            <person name="Comeron J.M."/>
            <person name="Costello J.C."/>
            <person name="Coyne J.A."/>
            <person name="Daub J."/>
            <person name="David R.G."/>
            <person name="Delcher A.L."/>
            <person name="Delehaunty K."/>
            <person name="Do C.B."/>
            <person name="Ebling H."/>
            <person name="Edwards K."/>
            <person name="Eickbush T."/>
            <person name="Evans J.D."/>
            <person name="Filipski A."/>
            <person name="Findeiss S."/>
            <person name="Freyhult E."/>
            <person name="Fulton L."/>
            <person name="Fulton R."/>
            <person name="Garcia A.C."/>
            <person name="Gardiner A."/>
            <person name="Garfield D.A."/>
            <person name="Garvin B.E."/>
            <person name="Gibson G."/>
            <person name="Gilbert D."/>
            <person name="Gnerre S."/>
            <person name="Godfrey J."/>
            <person name="Good R."/>
            <person name="Gotea V."/>
            <person name="Gravely B."/>
            <person name="Greenberg A.J."/>
            <person name="Griffiths-Jones S."/>
            <person name="Gross S."/>
            <person name="Guigo R."/>
            <person name="Gustafson E.A."/>
            <person name="Haerty W."/>
            <person name="Hahn M.W."/>
            <person name="Halligan D.L."/>
            <person name="Halpern A.L."/>
            <person name="Halter G.M."/>
            <person name="Han M.V."/>
            <person name="Heger A."/>
            <person name="Hillier L."/>
            <person name="Hinrichs A.S."/>
            <person name="Holmes I."/>
            <person name="Hoskins R.A."/>
            <person name="Hubisz M.J."/>
            <person name="Hultmark D."/>
            <person name="Huntley M.A."/>
            <person name="Jaffe D.B."/>
            <person name="Jagadeeshan S."/>
            <person name="Jeck W.R."/>
            <person name="Johnson J."/>
            <person name="Jones C.D."/>
            <person name="Jordan W.C."/>
            <person name="Karpen G.H."/>
            <person name="Kataoka E."/>
            <person name="Keightley P.D."/>
            <person name="Kheradpour P."/>
            <person name="Kirkness E.F."/>
            <person name="Koerich L.B."/>
            <person name="Kristiansen K."/>
            <person name="Kudrna D."/>
            <person name="Kulathinal R.J."/>
            <person name="Kumar S."/>
            <person name="Kwok R."/>
            <person name="Lander E."/>
            <person name="Langley C.H."/>
            <person name="Lapoint R."/>
            <person name="Lazzaro B.P."/>
            <person name="Lee S.J."/>
            <person name="Levesque L."/>
            <person name="Li R."/>
            <person name="Lin C.F."/>
            <person name="Lin M.F."/>
            <person name="Lindblad-Toh K."/>
            <person name="Llopart A."/>
            <person name="Long M."/>
            <person name="Low L."/>
            <person name="Lozovsky E."/>
            <person name="Lu J."/>
            <person name="Luo M."/>
            <person name="Machado C.A."/>
            <person name="Makalowski W."/>
            <person name="Marzo M."/>
            <person name="Matsuda M."/>
            <person name="Matzkin L."/>
            <person name="McAllister B."/>
            <person name="McBride C.S."/>
            <person name="McKernan B."/>
            <person name="McKernan K."/>
            <person name="Mendez-Lago M."/>
            <person name="Minx P."/>
            <person name="Mollenhauer M.U."/>
            <person name="Montooth K."/>
            <person name="Mount S.M."/>
            <person name="Mu X."/>
            <person name="Myers E."/>
            <person name="Negre B."/>
            <person name="Newfeld S."/>
            <person name="Nielsen R."/>
            <person name="Noor M.A."/>
            <person name="O'Grady P."/>
            <person name="Pachter L."/>
            <person name="Papaceit M."/>
            <person name="Parisi M.J."/>
            <person name="Parisi M."/>
            <person name="Parts L."/>
            <person name="Pedersen J.S."/>
            <person name="Pesole G."/>
            <person name="Phillippy A.M."/>
            <person name="Ponting C.P."/>
            <person name="Pop M."/>
            <person name="Porcelli D."/>
            <person name="Powell J.R."/>
            <person name="Prohaska S."/>
            <person name="Pruitt K."/>
            <person name="Puig M."/>
            <person name="Quesneville H."/>
            <person name="Ram K.R."/>
            <person name="Rand D."/>
            <person name="Rasmussen M.D."/>
            <person name="Reed L.K."/>
            <person name="Reenan R."/>
            <person name="Reily A."/>
            <person name="Remington K.A."/>
            <person name="Rieger T.T."/>
            <person name="Ritchie M.G."/>
            <person name="Robin C."/>
            <person name="Rogers Y.H."/>
            <person name="Rohde C."/>
            <person name="Rozas J."/>
            <person name="Rubenfield M.J."/>
            <person name="Ruiz A."/>
            <person name="Russo S."/>
            <person name="Salzberg S.L."/>
            <person name="Sanchez-Gracia A."/>
            <person name="Saranga D.J."/>
            <person name="Sato H."/>
            <person name="Schaeffer S.W."/>
            <person name="Schatz M.C."/>
            <person name="Schlenke T."/>
            <person name="Schwartz R."/>
            <person name="Segarra C."/>
            <person name="Singh R.S."/>
            <person name="Sirot L."/>
            <person name="Sirota M."/>
            <person name="Sisneros N.B."/>
            <person name="Smith C.D."/>
            <person name="Smith T.F."/>
            <person name="Spieth J."/>
            <person name="Stage D.E."/>
            <person name="Stark A."/>
            <person name="Stephan W."/>
            <person name="Strausberg R.L."/>
            <person name="Strempel S."/>
            <person name="Sturgill D."/>
            <person name="Sutton G."/>
            <person name="Sutton G.G."/>
            <person name="Tao W."/>
            <person name="Teichmann S."/>
            <person name="Tobari Y.N."/>
            <person name="Tomimura Y."/>
            <person name="Tsolas J.M."/>
            <person name="Valente V.L."/>
            <person name="Venter E."/>
            <person name="Venter J.C."/>
            <person name="Vicario S."/>
            <person name="Vieira F.G."/>
            <person name="Vilella A.J."/>
            <person name="Villasante A."/>
            <person name="Walenz B."/>
            <person name="Wang J."/>
            <person name="Wasserman M."/>
            <person name="Watts T."/>
            <person name="Wilson D."/>
            <person name="Wilson R.K."/>
            <person name="Wing R.A."/>
            <person name="Wolfner M.F."/>
            <person name="Wong A."/>
            <person name="Wong G.K."/>
            <person name="Wu C.I."/>
            <person name="Wu G."/>
            <person name="Yamamoto D."/>
            <person name="Yang H.P."/>
            <person name="Yang S.P."/>
            <person name="Yorke J.A."/>
            <person name="Yoshida K."/>
            <person name="Zdobnov E."/>
            <person name="Zhang P."/>
            <person name="Zhang Y."/>
            <person name="Zimin A.V."/>
            <person name="Baldwin J."/>
            <person name="Abdouelleil A."/>
            <person name="Abdulkadir J."/>
            <person name="Abebe A."/>
            <person name="Abera B."/>
            <person name="Abreu J."/>
            <person name="Acer S.C."/>
            <person name="Aftuck L."/>
            <person name="Alexander A."/>
            <person name="An P."/>
            <person name="Anderson E."/>
            <person name="Anderson S."/>
            <person name="Arachi H."/>
            <person name="Azer M."/>
            <person name="Bachantsang P."/>
            <person name="Barry A."/>
            <person name="Bayul T."/>
            <person name="Berlin A."/>
            <person name="Bessette D."/>
            <person name="Bloom T."/>
            <person name="Blye J."/>
            <person name="Boguslavskiy L."/>
            <person name="Bonnet C."/>
            <person name="Boukhgalter B."/>
            <person name="Bourzgui I."/>
            <person name="Brown A."/>
            <person name="Cahill P."/>
            <person name="Channer S."/>
            <person name="Cheshatsang Y."/>
            <person name="Chuda L."/>
            <person name="Citroen M."/>
            <person name="Collymore A."/>
            <person name="Cooke P."/>
            <person name="Costello M."/>
            <person name="D'Aco K."/>
            <person name="Daza R."/>
            <person name="De Haan G."/>
            <person name="DeGray S."/>
            <person name="DeMaso C."/>
            <person name="Dhargay N."/>
            <person name="Dooley K."/>
            <person name="Dooley E."/>
            <person name="Doricent M."/>
            <person name="Dorje P."/>
            <person name="Dorjee K."/>
            <person name="Dupes A."/>
            <person name="Elong R."/>
            <person name="Falk J."/>
            <person name="Farina A."/>
            <person name="Faro S."/>
            <person name="Ferguson D."/>
            <person name="Fisher S."/>
            <person name="Foley C.D."/>
            <person name="Franke A."/>
            <person name="Friedrich D."/>
            <person name="Gadbois L."/>
            <person name="Gearin G."/>
            <person name="Gearin C.R."/>
            <person name="Giannoukos G."/>
            <person name="Goode T."/>
            <person name="Graham J."/>
            <person name="Grandbois E."/>
            <person name="Grewal S."/>
            <person name="Gyaltsen K."/>
            <person name="Hafez N."/>
            <person name="Hagos B."/>
            <person name="Hall J."/>
            <person name="Henson C."/>
            <person name="Hollinger A."/>
            <person name="Honan T."/>
            <person name="Huard M.D."/>
            <person name="Hughes L."/>
            <person name="Hurhula B."/>
            <person name="Husby M.E."/>
            <person name="Kamat A."/>
            <person name="Kanga B."/>
            <person name="Kashin S."/>
            <person name="Khazanovich D."/>
            <person name="Kisner P."/>
            <person name="Lance K."/>
            <person name="Lara M."/>
            <person name="Lee W."/>
            <person name="Lennon N."/>
            <person name="Letendre F."/>
            <person name="LeVine R."/>
            <person name="Lipovsky A."/>
            <person name="Liu X."/>
            <person name="Liu J."/>
            <person name="Liu S."/>
            <person name="Lokyitsang T."/>
            <person name="Lokyitsang Y."/>
            <person name="Lubonja R."/>
            <person name="Lui A."/>
            <person name="MacDonald P."/>
            <person name="Magnisalis V."/>
            <person name="Maru K."/>
            <person name="Matthews C."/>
            <person name="McCusker W."/>
            <person name="McDonough S."/>
            <person name="Mehta T."/>
            <person name="Meldrim J."/>
            <person name="Meneus L."/>
            <person name="Mihai O."/>
            <person name="Mihalev A."/>
            <person name="Mihova T."/>
            <person name="Mittelman R."/>
            <person name="Mlenga V."/>
            <person name="Montmayeur A."/>
            <person name="Mulrain L."/>
            <person name="Navidi A."/>
            <person name="Naylor J."/>
            <person name="Negash T."/>
            <person name="Nguyen T."/>
            <person name="Nguyen N."/>
            <person name="Nicol R."/>
            <person name="Norbu C."/>
            <person name="Norbu N."/>
            <person name="Novod N."/>
            <person name="O'Neill B."/>
            <person name="Osman S."/>
            <person name="Markiewicz E."/>
            <person name="Oyono O.L."/>
            <person name="Patti C."/>
            <person name="Phunkhang P."/>
            <person name="Pierre F."/>
            <person name="Priest M."/>
            <person name="Raghuraman S."/>
            <person name="Rege F."/>
            <person name="Reyes R."/>
            <person name="Rise C."/>
            <person name="Rogov P."/>
            <person name="Ross K."/>
            <person name="Ryan E."/>
            <person name="Settipalli S."/>
            <person name="Shea T."/>
            <person name="Sherpa N."/>
            <person name="Shi L."/>
            <person name="Shih D."/>
            <person name="Sparrow T."/>
            <person name="Spaulding J."/>
            <person name="Stalker J."/>
            <person name="Stange-Thomann N."/>
            <person name="Stavropoulos S."/>
            <person name="Stone C."/>
            <person name="Strader C."/>
            <person name="Tesfaye S."/>
            <person name="Thomson T."/>
            <person name="Thoulutsang Y."/>
            <person name="Thoulutsang D."/>
            <person name="Topham K."/>
            <person name="Topping I."/>
            <person name="Tsamla T."/>
            <person name="Vassiliev H."/>
            <person name="Vo A."/>
            <person name="Wangchuk T."/>
            <person name="Wangdi T."/>
            <person name="Weiand M."/>
            <person name="Wilkinson J."/>
            <person name="Wilson A."/>
            <person name="Yadav S."/>
            <person name="Young G."/>
            <person name="Yu Q."/>
            <person name="Zembek L."/>
            <person name="Zhong D."/>
            <person name="Zimmer A."/>
            <person name="Zwirko Z."/>
            <person name="Jaffe D.B."/>
            <person name="Alvarez P."/>
            <person name="Brockman W."/>
            <person name="Butler J."/>
            <person name="Chin C."/>
            <person name="Gnerre S."/>
            <person name="Grabherr M."/>
            <person name="Kleber M."/>
            <person name="Mauceli E."/>
            <person name="MacCallum I."/>
        </authorList>
    </citation>
    <scope>NUCLEOTIDE SEQUENCE [LARGE SCALE GENOMIC DNA]</scope>
    <source>
        <strain evidence="3">MSH-3 / Tucson 14011-0111.49</strain>
    </source>
</reference>
<protein>
    <submittedName>
        <fullName evidence="2">GL18122</fullName>
    </submittedName>
</protein>
<keyword evidence="3" id="KW-1185">Reference proteome</keyword>
<accession>B4HC24</accession>
<organism evidence="3">
    <name type="scientific">Drosophila persimilis</name>
    <name type="common">Fruit fly</name>
    <dbReference type="NCBI Taxonomy" id="7234"/>
    <lineage>
        <taxon>Eukaryota</taxon>
        <taxon>Metazoa</taxon>
        <taxon>Ecdysozoa</taxon>
        <taxon>Arthropoda</taxon>
        <taxon>Hexapoda</taxon>
        <taxon>Insecta</taxon>
        <taxon>Pterygota</taxon>
        <taxon>Neoptera</taxon>
        <taxon>Endopterygota</taxon>
        <taxon>Diptera</taxon>
        <taxon>Brachycera</taxon>
        <taxon>Muscomorpha</taxon>
        <taxon>Ephydroidea</taxon>
        <taxon>Drosophilidae</taxon>
        <taxon>Drosophila</taxon>
        <taxon>Sophophora</taxon>
    </lineage>
</organism>
<evidence type="ECO:0000256" key="1">
    <source>
        <dbReference type="SAM" id="MobiDB-lite"/>
    </source>
</evidence>
<dbReference type="EMBL" id="CH479275">
    <property type="protein sequence ID" value="EDW40055.1"/>
    <property type="molecule type" value="Genomic_DNA"/>
</dbReference>
<dbReference type="AlphaFoldDB" id="B4HC24"/>
<dbReference type="HOGENOM" id="CLU_3126576_0_0_1"/>
<dbReference type="Proteomes" id="UP000008744">
    <property type="component" value="Unassembled WGS sequence"/>
</dbReference>
<feature type="region of interest" description="Disordered" evidence="1">
    <location>
        <begin position="1"/>
        <end position="50"/>
    </location>
</feature>
<sequence length="50" mass="4939">MGEDSGNRFCGKSCPTAAGPCQGPAPWEHGREQPQTNGAGPEAGAGAAAR</sequence>